<dbReference type="InterPro" id="IPR058594">
    <property type="entry name" value="PB1-like_dom_pln"/>
</dbReference>
<accession>A0A803MVP0</accession>
<protein>
    <recommendedName>
        <fullName evidence="5">RNase H type-1 domain-containing protein</fullName>
    </recommendedName>
</protein>
<organism evidence="3 4">
    <name type="scientific">Chenopodium quinoa</name>
    <name type="common">Quinoa</name>
    <dbReference type="NCBI Taxonomy" id="63459"/>
    <lineage>
        <taxon>Eukaryota</taxon>
        <taxon>Viridiplantae</taxon>
        <taxon>Streptophyta</taxon>
        <taxon>Embryophyta</taxon>
        <taxon>Tracheophyta</taxon>
        <taxon>Spermatophyta</taxon>
        <taxon>Magnoliopsida</taxon>
        <taxon>eudicotyledons</taxon>
        <taxon>Gunneridae</taxon>
        <taxon>Pentapetalae</taxon>
        <taxon>Caryophyllales</taxon>
        <taxon>Chenopodiaceae</taxon>
        <taxon>Chenopodioideae</taxon>
        <taxon>Atripliceae</taxon>
        <taxon>Chenopodium</taxon>
    </lineage>
</organism>
<evidence type="ECO:0008006" key="5">
    <source>
        <dbReference type="Google" id="ProtNLM"/>
    </source>
</evidence>
<reference evidence="3" key="1">
    <citation type="journal article" date="2017" name="Nature">
        <title>The genome of Chenopodium quinoa.</title>
        <authorList>
            <person name="Jarvis D.E."/>
            <person name="Ho Y.S."/>
            <person name="Lightfoot D.J."/>
            <person name="Schmoeckel S.M."/>
            <person name="Li B."/>
            <person name="Borm T.J.A."/>
            <person name="Ohyanagi H."/>
            <person name="Mineta K."/>
            <person name="Michell C.T."/>
            <person name="Saber N."/>
            <person name="Kharbatia N.M."/>
            <person name="Rupper R.R."/>
            <person name="Sharp A.R."/>
            <person name="Dally N."/>
            <person name="Boughton B.A."/>
            <person name="Woo Y.H."/>
            <person name="Gao G."/>
            <person name="Schijlen E.G.W.M."/>
            <person name="Guo X."/>
            <person name="Momin A.A."/>
            <person name="Negrao S."/>
            <person name="Al-Babili S."/>
            <person name="Gehring C."/>
            <person name="Roessner U."/>
            <person name="Jung C."/>
            <person name="Murphy K."/>
            <person name="Arold S.T."/>
            <person name="Gojobori T."/>
            <person name="van der Linden C.G."/>
            <person name="van Loo E.N."/>
            <person name="Jellen E.N."/>
            <person name="Maughan P.J."/>
            <person name="Tester M."/>
        </authorList>
    </citation>
    <scope>NUCLEOTIDE SEQUENCE [LARGE SCALE GENOMIC DNA]</scope>
    <source>
        <strain evidence="3">cv. PI 614886</strain>
    </source>
</reference>
<evidence type="ECO:0000259" key="1">
    <source>
        <dbReference type="Pfam" id="PF13456"/>
    </source>
</evidence>
<dbReference type="Proteomes" id="UP000596660">
    <property type="component" value="Unplaced"/>
</dbReference>
<evidence type="ECO:0000259" key="2">
    <source>
        <dbReference type="Pfam" id="PF26130"/>
    </source>
</evidence>
<keyword evidence="4" id="KW-1185">Reference proteome</keyword>
<dbReference type="InterPro" id="IPR002156">
    <property type="entry name" value="RNaseH_domain"/>
</dbReference>
<feature type="domain" description="PB1-like" evidence="2">
    <location>
        <begin position="91"/>
        <end position="187"/>
    </location>
</feature>
<dbReference type="GO" id="GO:0003676">
    <property type="term" value="F:nucleic acid binding"/>
    <property type="evidence" value="ECO:0007669"/>
    <property type="project" value="InterPro"/>
</dbReference>
<evidence type="ECO:0000313" key="4">
    <source>
        <dbReference type="Proteomes" id="UP000596660"/>
    </source>
</evidence>
<reference evidence="3" key="2">
    <citation type="submission" date="2021-03" db="UniProtKB">
        <authorList>
            <consortium name="EnsemblPlants"/>
        </authorList>
    </citation>
    <scope>IDENTIFICATION</scope>
</reference>
<dbReference type="EnsemblPlants" id="AUR62035967-RA">
    <property type="protein sequence ID" value="AUR62035967-RA:cds"/>
    <property type="gene ID" value="AUR62035967"/>
</dbReference>
<feature type="domain" description="RNase H type-1" evidence="1">
    <location>
        <begin position="34"/>
        <end position="85"/>
    </location>
</feature>
<dbReference type="Pfam" id="PF13456">
    <property type="entry name" value="RVT_3"/>
    <property type="match status" value="1"/>
</dbReference>
<sequence length="223" mass="25570">MVATRGVVREFLLLGSVFGKRCSSRDLVRWRADGCRVVRWDSVGYVLCCGVAQGPEKWDTKVAEANEILWGLKLALDEGIDKLVIDDPFSAVTLKYRFGGVFKTISNGEVLYKGGKVRTFSIDLDKLCWWWLEDFAKKCGDYDKIDYLYYLVPGLTLADGLRKMYSDLEVLELRSVVEKYRSIEIYVFDGKEAPHFQPMQKFPIKRCPPKPLMLKDDSNQKDA</sequence>
<proteinExistence type="predicted"/>
<dbReference type="GO" id="GO:0004523">
    <property type="term" value="F:RNA-DNA hybrid ribonuclease activity"/>
    <property type="evidence" value="ECO:0007669"/>
    <property type="project" value="InterPro"/>
</dbReference>
<dbReference type="AlphaFoldDB" id="A0A803MVP0"/>
<dbReference type="Pfam" id="PF26130">
    <property type="entry name" value="PB1-like"/>
    <property type="match status" value="1"/>
</dbReference>
<dbReference type="Gramene" id="AUR62035967-RA">
    <property type="protein sequence ID" value="AUR62035967-RA:cds"/>
    <property type="gene ID" value="AUR62035967"/>
</dbReference>
<evidence type="ECO:0000313" key="3">
    <source>
        <dbReference type="EnsemblPlants" id="AUR62035967-RA:cds"/>
    </source>
</evidence>
<name>A0A803MVP0_CHEQI</name>